<gene>
    <name evidence="2" type="primary">LOC132542377</name>
</gene>
<name>A0ABM3YIN0_ERIEU</name>
<organism evidence="1 2">
    <name type="scientific">Erinaceus europaeus</name>
    <name type="common">Western European hedgehog</name>
    <dbReference type="NCBI Taxonomy" id="9365"/>
    <lineage>
        <taxon>Eukaryota</taxon>
        <taxon>Metazoa</taxon>
        <taxon>Chordata</taxon>
        <taxon>Craniata</taxon>
        <taxon>Vertebrata</taxon>
        <taxon>Euteleostomi</taxon>
        <taxon>Mammalia</taxon>
        <taxon>Eutheria</taxon>
        <taxon>Laurasiatheria</taxon>
        <taxon>Eulipotyphla</taxon>
        <taxon>Erinaceidae</taxon>
        <taxon>Erinaceinae</taxon>
        <taxon>Erinaceus</taxon>
    </lineage>
</organism>
<sequence length="226" mass="24236">MKVLLTGSASSISVCTLSDDKAALAGILLECATEGRKQAGSFGHISFSSASGGVGSSGLGLLLLASTPIRSVAVDAGVTGQKLNSCVYSPNTEPALCTLLCHPEPLPSQGKRAFQPTPRLCIPGRLTIPRLATRRSPAWPRSKKRVWLDTRKNFLLLRDVQKGGEFQILVRKLKVTEQDPDLQQLAHFHASFGTKATAAFLIWAQPRCSISENMNPICRVSGRLTG</sequence>
<evidence type="ECO:0000313" key="2">
    <source>
        <dbReference type="RefSeq" id="XP_060060933.1"/>
    </source>
</evidence>
<protein>
    <submittedName>
        <fullName evidence="2">Uncharacterized protein LOC132542377</fullName>
    </submittedName>
</protein>
<reference evidence="2" key="1">
    <citation type="submission" date="2025-08" db="UniProtKB">
        <authorList>
            <consortium name="RefSeq"/>
        </authorList>
    </citation>
    <scope>IDENTIFICATION</scope>
</reference>
<dbReference type="RefSeq" id="XP_060060933.1">
    <property type="nucleotide sequence ID" value="XM_060204950.1"/>
</dbReference>
<evidence type="ECO:0000313" key="1">
    <source>
        <dbReference type="Proteomes" id="UP001652624"/>
    </source>
</evidence>
<dbReference type="GeneID" id="132542377"/>
<proteinExistence type="predicted"/>
<accession>A0ABM3YIN0</accession>
<keyword evidence="1" id="KW-1185">Reference proteome</keyword>
<dbReference type="Proteomes" id="UP001652624">
    <property type="component" value="Chromosome 13"/>
</dbReference>